<name>A0A918MB19_9ACTN</name>
<reference evidence="18" key="1">
    <citation type="journal article" date="2014" name="Int. J. Syst. Evol. Microbiol.">
        <title>Complete genome sequence of Corynebacterium casei LMG S-19264T (=DSM 44701T), isolated from a smear-ripened cheese.</title>
        <authorList>
            <consortium name="US DOE Joint Genome Institute (JGI-PGF)"/>
            <person name="Walter F."/>
            <person name="Albersmeier A."/>
            <person name="Kalinowski J."/>
            <person name="Ruckert C."/>
        </authorList>
    </citation>
    <scope>NUCLEOTIDE SEQUENCE</scope>
    <source>
        <strain evidence="18">JCM 4369</strain>
    </source>
</reference>
<feature type="domain" description="Catalase core" evidence="17">
    <location>
        <begin position="109"/>
        <end position="497"/>
    </location>
</feature>
<comment type="cofactor">
    <cofactor evidence="1 10 12">
        <name>heme</name>
        <dbReference type="ChEBI" id="CHEBI:30413"/>
    </cofactor>
</comment>
<feature type="cross-link" description="3'-histidyl-3-tyrosine (His-Tyr)" evidence="14">
    <location>
        <begin position="420"/>
        <end position="443"/>
    </location>
</feature>
<dbReference type="PANTHER" id="PTHR42821:SF1">
    <property type="entry name" value="CATALASE-B"/>
    <property type="match status" value="1"/>
</dbReference>
<dbReference type="PIRSF" id="PIRSF038927">
    <property type="entry name" value="Catalase_clade2"/>
    <property type="match status" value="1"/>
</dbReference>
<evidence type="ECO:0000313" key="18">
    <source>
        <dbReference type="EMBL" id="GGU97033.1"/>
    </source>
</evidence>
<keyword evidence="19" id="KW-1185">Reference proteome</keyword>
<organism evidence="18 19">
    <name type="scientific">Streptomyces filipinensis</name>
    <dbReference type="NCBI Taxonomy" id="66887"/>
    <lineage>
        <taxon>Bacteria</taxon>
        <taxon>Bacillati</taxon>
        <taxon>Actinomycetota</taxon>
        <taxon>Actinomycetes</taxon>
        <taxon>Kitasatosporales</taxon>
        <taxon>Streptomycetaceae</taxon>
        <taxon>Streptomyces</taxon>
    </lineage>
</organism>
<evidence type="ECO:0000256" key="6">
    <source>
        <dbReference type="ARBA" id="ARBA00022723"/>
    </source>
</evidence>
<dbReference type="SUPFAM" id="SSF56634">
    <property type="entry name" value="Heme-dependent catalase-like"/>
    <property type="match status" value="1"/>
</dbReference>
<dbReference type="InterPro" id="IPR029062">
    <property type="entry name" value="Class_I_gatase-like"/>
</dbReference>
<feature type="binding site" evidence="13">
    <location>
        <position position="153"/>
    </location>
    <ligand>
        <name>heme</name>
        <dbReference type="ChEBI" id="CHEBI:30413"/>
    </ligand>
</feature>
<feature type="binding site" evidence="13">
    <location>
        <position position="192"/>
    </location>
    <ligand>
        <name>heme</name>
        <dbReference type="ChEBI" id="CHEBI:30413"/>
    </ligand>
</feature>
<dbReference type="InterPro" id="IPR024708">
    <property type="entry name" value="Catalase_AS"/>
</dbReference>
<dbReference type="Pfam" id="PF00199">
    <property type="entry name" value="Catalase"/>
    <property type="match status" value="1"/>
</dbReference>
<evidence type="ECO:0000256" key="15">
    <source>
        <dbReference type="RuleBase" id="RU000498"/>
    </source>
</evidence>
<evidence type="ECO:0000256" key="2">
    <source>
        <dbReference type="ARBA" id="ARBA00010660"/>
    </source>
</evidence>
<dbReference type="InterPro" id="IPR041399">
    <property type="entry name" value="Catalase_large_C"/>
</dbReference>
<dbReference type="GO" id="GO:0020037">
    <property type="term" value="F:heme binding"/>
    <property type="evidence" value="ECO:0007669"/>
    <property type="project" value="UniProtKB-UniRule"/>
</dbReference>
<dbReference type="PANTHER" id="PTHR42821">
    <property type="entry name" value="CATALASE"/>
    <property type="match status" value="1"/>
</dbReference>
<evidence type="ECO:0000256" key="4">
    <source>
        <dbReference type="ARBA" id="ARBA00022559"/>
    </source>
</evidence>
<dbReference type="InterPro" id="IPR024712">
    <property type="entry name" value="Catalase_clade2"/>
</dbReference>
<feature type="active site" evidence="11">
    <location>
        <position position="228"/>
    </location>
</feature>
<gene>
    <name evidence="18" type="ORF">GCM10010260_35930</name>
</gene>
<accession>A0A918MB19</accession>
<dbReference type="FunFam" id="2.40.180.10:FF:000003">
    <property type="entry name" value="Catalase"/>
    <property type="match status" value="1"/>
</dbReference>
<comment type="caution">
    <text evidence="18">The sequence shown here is derived from an EMBL/GenBank/DDBJ whole genome shotgun (WGS) entry which is preliminary data.</text>
</comment>
<evidence type="ECO:0000256" key="11">
    <source>
        <dbReference type="PIRSR" id="PIRSR038927-1"/>
    </source>
</evidence>
<dbReference type="InterPro" id="IPR043156">
    <property type="entry name" value="Catalase_clade2_helical"/>
</dbReference>
<evidence type="ECO:0000256" key="16">
    <source>
        <dbReference type="SAM" id="MobiDB-lite"/>
    </source>
</evidence>
<evidence type="ECO:0000313" key="19">
    <source>
        <dbReference type="Proteomes" id="UP000618795"/>
    </source>
</evidence>
<dbReference type="InterPro" id="IPR020835">
    <property type="entry name" value="Catalase_sf"/>
</dbReference>
<feature type="binding site" evidence="13">
    <location>
        <position position="241"/>
    </location>
    <ligand>
        <name>heme</name>
        <dbReference type="ChEBI" id="CHEBI:30413"/>
    </ligand>
</feature>
<comment type="catalytic activity">
    <reaction evidence="10 15">
        <text>2 H2O2 = O2 + 2 H2O</text>
        <dbReference type="Rhea" id="RHEA:20309"/>
        <dbReference type="ChEBI" id="CHEBI:15377"/>
        <dbReference type="ChEBI" id="CHEBI:15379"/>
        <dbReference type="ChEBI" id="CHEBI:16240"/>
        <dbReference type="EC" id="1.11.1.6"/>
    </reaction>
</comment>
<keyword evidence="8 10" id="KW-0408">Iron</keyword>
<dbReference type="InterPro" id="IPR010582">
    <property type="entry name" value="Catalase_immune_responsive"/>
</dbReference>
<feature type="compositionally biased region" description="Pro residues" evidence="16">
    <location>
        <begin position="57"/>
        <end position="79"/>
    </location>
</feature>
<feature type="active site" evidence="11">
    <location>
        <position position="156"/>
    </location>
</feature>
<evidence type="ECO:0000256" key="7">
    <source>
        <dbReference type="ARBA" id="ARBA00023002"/>
    </source>
</evidence>
<evidence type="ECO:0000256" key="3">
    <source>
        <dbReference type="ARBA" id="ARBA00012314"/>
    </source>
</evidence>
<dbReference type="PROSITE" id="PS51402">
    <property type="entry name" value="CATALASE_3"/>
    <property type="match status" value="1"/>
</dbReference>
<dbReference type="GO" id="GO:0005829">
    <property type="term" value="C:cytosol"/>
    <property type="evidence" value="ECO:0007669"/>
    <property type="project" value="TreeGrafter"/>
</dbReference>
<keyword evidence="9 10" id="KW-0376">Hydrogen peroxide</keyword>
<feature type="binding site" evidence="13">
    <location>
        <position position="439"/>
    </location>
    <ligand>
        <name>heme</name>
        <dbReference type="ChEBI" id="CHEBI:30413"/>
    </ligand>
</feature>
<dbReference type="GO" id="GO:0046872">
    <property type="term" value="F:metal ion binding"/>
    <property type="evidence" value="ECO:0007669"/>
    <property type="project" value="UniProtKB-KW"/>
</dbReference>
<feature type="binding site" description="axial binding residue" evidence="12">
    <location>
        <position position="443"/>
    </location>
    <ligand>
        <name>heme</name>
        <dbReference type="ChEBI" id="CHEBI:30413"/>
    </ligand>
    <ligandPart>
        <name>Fe</name>
        <dbReference type="ChEBI" id="CHEBI:18248"/>
    </ligandPart>
</feature>
<keyword evidence="6 10" id="KW-0479">Metal-binding</keyword>
<keyword evidence="7 10" id="KW-0560">Oxidoreductase</keyword>
<feature type="compositionally biased region" description="Polar residues" evidence="16">
    <location>
        <begin position="83"/>
        <end position="116"/>
    </location>
</feature>
<feature type="binding site" evidence="13">
    <location>
        <position position="450"/>
    </location>
    <ligand>
        <name>heme</name>
        <dbReference type="ChEBI" id="CHEBI:30413"/>
    </ligand>
</feature>
<dbReference type="Proteomes" id="UP000618795">
    <property type="component" value="Unassembled WGS sequence"/>
</dbReference>
<dbReference type="SMART" id="SM01060">
    <property type="entry name" value="Catalase"/>
    <property type="match status" value="1"/>
</dbReference>
<dbReference type="SUPFAM" id="SSF52317">
    <property type="entry name" value="Class I glutamine amidotransferase-like"/>
    <property type="match status" value="1"/>
</dbReference>
<dbReference type="Pfam" id="PF06628">
    <property type="entry name" value="Catalase-rel"/>
    <property type="match status" value="1"/>
</dbReference>
<dbReference type="CDD" id="cd03132">
    <property type="entry name" value="GATase1_catalase"/>
    <property type="match status" value="1"/>
</dbReference>
<evidence type="ECO:0000256" key="12">
    <source>
        <dbReference type="PIRSR" id="PIRSR038927-2"/>
    </source>
</evidence>
<dbReference type="PROSITE" id="PS00437">
    <property type="entry name" value="CATALASE_1"/>
    <property type="match status" value="1"/>
</dbReference>
<dbReference type="Gene3D" id="2.40.180.10">
    <property type="entry name" value="Catalase core domain"/>
    <property type="match status" value="1"/>
</dbReference>
<feature type="compositionally biased region" description="Basic and acidic residues" evidence="16">
    <location>
        <begin position="34"/>
        <end position="44"/>
    </location>
</feature>
<evidence type="ECO:0000256" key="9">
    <source>
        <dbReference type="ARBA" id="ARBA00023324"/>
    </source>
</evidence>
<dbReference type="Pfam" id="PF18011">
    <property type="entry name" value="Catalase_C"/>
    <property type="match status" value="1"/>
</dbReference>
<comment type="function">
    <text evidence="10">Decomposes hydrogen peroxide into water and oxygen; serves to protect cells from the toxic effects of hydrogen peroxide.</text>
</comment>
<dbReference type="PROSITE" id="PS00438">
    <property type="entry name" value="CATALASE_2"/>
    <property type="match status" value="1"/>
</dbReference>
<dbReference type="Gene3D" id="3.40.50.880">
    <property type="match status" value="1"/>
</dbReference>
<evidence type="ECO:0000256" key="1">
    <source>
        <dbReference type="ARBA" id="ARBA00001971"/>
    </source>
</evidence>
<dbReference type="Gene3D" id="1.20.1370.20">
    <property type="match status" value="1"/>
</dbReference>
<dbReference type="AlphaFoldDB" id="A0A918MB19"/>
<sequence length="784" mass="84037">MATARRTPLFAGAGPAPVTSEGMVEMSETNPLRRAADKVTDALRGDGTGPEEGIPGKPGPRTPPVAEPTGPHEPYPPKPDQTGPDTVSPTGQPTGADQARTAQSGSYLTNAQGTRLSDTDHSLKAGPRGPVLLQDHHLREKVMHFDHERIPERVVHARGAGAHGVFRSYGAAANVTKAAFLSEDVETPVFVRFSTVLGSRGSSDTVRDTRGFATKFYTSEGVFDLVGNNIPVFFIQDAIKFPDVVHAAKPHPDREIPQAQSAHDTFWDFVTLHTEATHHTLWNMSDRGIPRSYRTMEGFGVHTFRLVDAAGGTTLVKFHWKPRLGVHSLVWEEAQIVNGVDPDFHRRDLADAIEAGAYPEWEFGIQTFPDTPDQTFEGIDLLDPTNLVPEELAPVQPIGLLTLNRNPSNFFAETEQVAFHPGHLVPGIDITDDPLLSGRLFSYLDTQITRLGGPNFAQIPVNRPHAPVNDMLRDGMHQTAVHRGVAPYRPNSLDGGCPFTAGADLAAYVEAPVRVPEATKVREAPASFDDHFSQPRRFWLSMSPVEREHIIGAYTFELAKCYEQSIRERALQVLANIDPELCAGVATGLGLPAPRPTVPLADVAPSPALSQVGRTWPTDGRIIGIVTGPDGDLDGVRAVRQEVLDSGMVPLVVAPTGGTLGPEGDALDVQRTYATARSVEFDALLVAGTPGIGTDAHGARDAKAGLPTDRNGTPDPRVGLLLAEAYRHGKAIGATKGAQSVLEAAGIPLDAPGVIAGDGAAPVLQQLTQLLGSHRVWDRFPSAA</sequence>
<evidence type="ECO:0000256" key="13">
    <source>
        <dbReference type="PIRSR" id="PIRSR038927-3"/>
    </source>
</evidence>
<comment type="similarity">
    <text evidence="2">Belongs to the catalase family. HPII subfamily.</text>
</comment>
<keyword evidence="5 10" id="KW-0349">Heme</keyword>
<evidence type="ECO:0000259" key="17">
    <source>
        <dbReference type="SMART" id="SM01060"/>
    </source>
</evidence>
<dbReference type="EC" id="1.11.1.6" evidence="3 10"/>
<feature type="region of interest" description="Disordered" evidence="16">
    <location>
        <begin position="1"/>
        <end position="131"/>
    </location>
</feature>
<dbReference type="GO" id="GO:0004096">
    <property type="term" value="F:catalase activity"/>
    <property type="evidence" value="ECO:0007669"/>
    <property type="project" value="UniProtKB-UniRule"/>
</dbReference>
<evidence type="ECO:0000256" key="14">
    <source>
        <dbReference type="PIRSR" id="PIRSR038927-4"/>
    </source>
</evidence>
<dbReference type="GO" id="GO:0042744">
    <property type="term" value="P:hydrogen peroxide catabolic process"/>
    <property type="evidence" value="ECO:0007669"/>
    <property type="project" value="UniProtKB-UniRule"/>
</dbReference>
<feature type="region of interest" description="Disordered" evidence="16">
    <location>
        <begin position="696"/>
        <end position="715"/>
    </location>
</feature>
<evidence type="ECO:0000256" key="10">
    <source>
        <dbReference type="PIRNR" id="PIRNR038927"/>
    </source>
</evidence>
<proteinExistence type="inferred from homology"/>
<dbReference type="PRINTS" id="PR00067">
    <property type="entry name" value="CATALASE"/>
</dbReference>
<protein>
    <recommendedName>
        <fullName evidence="3 10">Catalase</fullName>
        <ecNumber evidence="3 10">1.11.1.6</ecNumber>
    </recommendedName>
</protein>
<dbReference type="InterPro" id="IPR018028">
    <property type="entry name" value="Catalase"/>
</dbReference>
<evidence type="ECO:0000256" key="8">
    <source>
        <dbReference type="ARBA" id="ARBA00023004"/>
    </source>
</evidence>
<keyword evidence="4 10" id="KW-0575">Peroxidase</keyword>
<dbReference type="InterPro" id="IPR002226">
    <property type="entry name" value="Catalase_haem_BS"/>
</dbReference>
<dbReference type="InterPro" id="IPR011614">
    <property type="entry name" value="Catalase_core"/>
</dbReference>
<reference evidence="18" key="2">
    <citation type="submission" date="2020-09" db="EMBL/GenBank/DDBJ databases">
        <authorList>
            <person name="Sun Q."/>
            <person name="Ohkuma M."/>
        </authorList>
    </citation>
    <scope>NUCLEOTIDE SEQUENCE</scope>
    <source>
        <strain evidence="18">JCM 4369</strain>
    </source>
</reference>
<dbReference type="GO" id="GO:0006979">
    <property type="term" value="P:response to oxidative stress"/>
    <property type="evidence" value="ECO:0007669"/>
    <property type="project" value="InterPro"/>
</dbReference>
<dbReference type="EMBL" id="BMTD01000007">
    <property type="protein sequence ID" value="GGU97033.1"/>
    <property type="molecule type" value="Genomic_DNA"/>
</dbReference>
<evidence type="ECO:0000256" key="5">
    <source>
        <dbReference type="ARBA" id="ARBA00022617"/>
    </source>
</evidence>